<comment type="caution">
    <text evidence="1">The sequence shown here is derived from an EMBL/GenBank/DDBJ whole genome shotgun (WGS) entry which is preliminary data.</text>
</comment>
<evidence type="ECO:0000313" key="1">
    <source>
        <dbReference type="EMBL" id="GID80090.1"/>
    </source>
</evidence>
<protein>
    <submittedName>
        <fullName evidence="1">Uncharacterized protein</fullName>
    </submittedName>
</protein>
<proteinExistence type="predicted"/>
<evidence type="ECO:0000313" key="2">
    <source>
        <dbReference type="Proteomes" id="UP000609879"/>
    </source>
</evidence>
<dbReference type="EMBL" id="BOMI01000186">
    <property type="protein sequence ID" value="GID80090.1"/>
    <property type="molecule type" value="Genomic_DNA"/>
</dbReference>
<dbReference type="Proteomes" id="UP000609879">
    <property type="component" value="Unassembled WGS sequence"/>
</dbReference>
<gene>
    <name evidence="1" type="ORF">Ade02nite_87310</name>
</gene>
<accession>A0ABQ3YJB8</accession>
<keyword evidence="2" id="KW-1185">Reference proteome</keyword>
<name>A0ABQ3YJB8_9ACTN</name>
<sequence length="105" mass="11207">MVSLMPPTEVISASFAQVSIFEVAEMERCGDDVADPAWAYGGVSQRFPAAGEEGEAAFALPARRFVRIRGVGGEDADAFGEDSGRQWLVRSRTRRPSSVTSSAPA</sequence>
<reference evidence="1 2" key="1">
    <citation type="submission" date="2021-01" db="EMBL/GenBank/DDBJ databases">
        <title>Whole genome shotgun sequence of Actinoplanes deccanensis NBRC 13994.</title>
        <authorList>
            <person name="Komaki H."/>
            <person name="Tamura T."/>
        </authorList>
    </citation>
    <scope>NUCLEOTIDE SEQUENCE [LARGE SCALE GENOMIC DNA]</scope>
    <source>
        <strain evidence="1 2">NBRC 13994</strain>
    </source>
</reference>
<organism evidence="1 2">
    <name type="scientific">Paractinoplanes deccanensis</name>
    <dbReference type="NCBI Taxonomy" id="113561"/>
    <lineage>
        <taxon>Bacteria</taxon>
        <taxon>Bacillati</taxon>
        <taxon>Actinomycetota</taxon>
        <taxon>Actinomycetes</taxon>
        <taxon>Micromonosporales</taxon>
        <taxon>Micromonosporaceae</taxon>
        <taxon>Paractinoplanes</taxon>
    </lineage>
</organism>